<evidence type="ECO:0000256" key="1">
    <source>
        <dbReference type="SAM" id="MobiDB-lite"/>
    </source>
</evidence>
<organism evidence="2 3">
    <name type="scientific">Kribbella koreensis</name>
    <dbReference type="NCBI Taxonomy" id="57909"/>
    <lineage>
        <taxon>Bacteria</taxon>
        <taxon>Bacillati</taxon>
        <taxon>Actinomycetota</taxon>
        <taxon>Actinomycetes</taxon>
        <taxon>Propionibacteriales</taxon>
        <taxon>Kribbellaceae</taxon>
        <taxon>Kribbella</taxon>
    </lineage>
</organism>
<sequence>MKRQNGALVALVAAVTVAAVVLGATIASRQVPQRQSTAYAAPLPAPTTPTTTPSKAAQTPKPATTTPSLQPSTPSAPTAPTDTPTLTGPTKITLAVSKLGTGRQPQIPYLSGRQVRGGAGGTVTIPGKDDVLEIARVNSSVLALTTNGNGSQVLRFDANGVASVANVNHMEAKADQSGAAYAAFGADGPVEGGTIYADTGTSLTALKLTKRWNFKVLSYVGDKVYFESSDVLGSGASWSTYVWSPGEPEAKLVKALASMTTMSADGKSAATALLVSNTGSCSAVTAVETGQREWKTCDYYLNDFSPSGATVFGVPSGDDGYCSSAEAALDAKTGKLLREWKGCLQSITPEDDEHLLMVATASGEGDNAKTAIIRCTVSTGDCELATPVSSNRLLLSA</sequence>
<dbReference type="EMBL" id="BAAAHK010000007">
    <property type="protein sequence ID" value="GAA0943094.1"/>
    <property type="molecule type" value="Genomic_DNA"/>
</dbReference>
<dbReference type="Proteomes" id="UP001500542">
    <property type="component" value="Unassembled WGS sequence"/>
</dbReference>
<reference evidence="2 3" key="1">
    <citation type="journal article" date="2019" name="Int. J. Syst. Evol. Microbiol.">
        <title>The Global Catalogue of Microorganisms (GCM) 10K type strain sequencing project: providing services to taxonomists for standard genome sequencing and annotation.</title>
        <authorList>
            <consortium name="The Broad Institute Genomics Platform"/>
            <consortium name="The Broad Institute Genome Sequencing Center for Infectious Disease"/>
            <person name="Wu L."/>
            <person name="Ma J."/>
        </authorList>
    </citation>
    <scope>NUCLEOTIDE SEQUENCE [LARGE SCALE GENOMIC DNA]</scope>
    <source>
        <strain evidence="2 3">JCM 10977</strain>
    </source>
</reference>
<name>A0ABN1QJC9_9ACTN</name>
<keyword evidence="3" id="KW-1185">Reference proteome</keyword>
<feature type="compositionally biased region" description="Low complexity" evidence="1">
    <location>
        <begin position="37"/>
        <end position="89"/>
    </location>
</feature>
<comment type="caution">
    <text evidence="2">The sequence shown here is derived from an EMBL/GenBank/DDBJ whole genome shotgun (WGS) entry which is preliminary data.</text>
</comment>
<evidence type="ECO:0000313" key="2">
    <source>
        <dbReference type="EMBL" id="GAA0943094.1"/>
    </source>
</evidence>
<feature type="region of interest" description="Disordered" evidence="1">
    <location>
        <begin position="31"/>
        <end position="89"/>
    </location>
</feature>
<proteinExistence type="predicted"/>
<dbReference type="RefSeq" id="WP_343970854.1">
    <property type="nucleotide sequence ID" value="NZ_BAAAHK010000007.1"/>
</dbReference>
<gene>
    <name evidence="2" type="ORF">GCM10009554_36170</name>
</gene>
<evidence type="ECO:0000313" key="3">
    <source>
        <dbReference type="Proteomes" id="UP001500542"/>
    </source>
</evidence>
<accession>A0ABN1QJC9</accession>
<protein>
    <submittedName>
        <fullName evidence="2">Uncharacterized protein</fullName>
    </submittedName>
</protein>